<keyword evidence="7" id="KW-1003">Cell membrane</keyword>
<gene>
    <name evidence="7 8" type="primary">tatC</name>
    <name evidence="8" type="ORF">NCCP1664_05950</name>
</gene>
<evidence type="ECO:0000313" key="8">
    <source>
        <dbReference type="EMBL" id="GER22098.1"/>
    </source>
</evidence>
<evidence type="ECO:0000256" key="6">
    <source>
        <dbReference type="ARBA" id="ARBA00023136"/>
    </source>
</evidence>
<dbReference type="GO" id="GO:0043953">
    <property type="term" value="P:protein transport by the Tat complex"/>
    <property type="evidence" value="ECO:0007669"/>
    <property type="project" value="UniProtKB-UniRule"/>
</dbReference>
<evidence type="ECO:0000256" key="2">
    <source>
        <dbReference type="ARBA" id="ARBA00022692"/>
    </source>
</evidence>
<reference evidence="8 9" key="1">
    <citation type="submission" date="2019-09" db="EMBL/GenBank/DDBJ databases">
        <title>Arthrobacter zafarii sp. nov., a moderately thermotolerant and halotolerant actinobacterium isolated from Cholistan desert soil of Pakistan.</title>
        <authorList>
            <person name="Amin A."/>
            <person name="Ahmed I."/>
            <person name="Khalid N."/>
            <person name="Schumann P."/>
            <person name="Busse H.J."/>
            <person name="Khan I.U."/>
            <person name="Li S."/>
            <person name="Li W.J."/>
        </authorList>
    </citation>
    <scope>NUCLEOTIDE SEQUENCE [LARGE SCALE GENOMIC DNA]</scope>
    <source>
        <strain evidence="8 9">NCCP-1664</strain>
    </source>
</reference>
<keyword evidence="2 7" id="KW-0812">Transmembrane</keyword>
<feature type="transmembrane region" description="Helical" evidence="7">
    <location>
        <begin position="113"/>
        <end position="135"/>
    </location>
</feature>
<keyword evidence="9" id="KW-1185">Reference proteome</keyword>
<dbReference type="Proteomes" id="UP000325307">
    <property type="component" value="Unassembled WGS sequence"/>
</dbReference>
<keyword evidence="7" id="KW-0813">Transport</keyword>
<dbReference type="GO" id="GO:0065002">
    <property type="term" value="P:intracellular protein transmembrane transport"/>
    <property type="evidence" value="ECO:0007669"/>
    <property type="project" value="TreeGrafter"/>
</dbReference>
<dbReference type="AlphaFoldDB" id="A0A5A7NQK6"/>
<keyword evidence="6 7" id="KW-0472">Membrane</keyword>
<dbReference type="InterPro" id="IPR002033">
    <property type="entry name" value="TatC"/>
</dbReference>
<comment type="subcellular location">
    <subcellularLocation>
        <location evidence="7">Cell membrane</location>
        <topology evidence="7">Multi-pass membrane protein</topology>
    </subcellularLocation>
    <subcellularLocation>
        <location evidence="1">Membrane</location>
        <topology evidence="1">Multi-pass membrane protein</topology>
    </subcellularLocation>
</comment>
<dbReference type="PRINTS" id="PR01840">
    <property type="entry name" value="TATCFAMILY"/>
</dbReference>
<proteinExistence type="inferred from homology"/>
<feature type="transmembrane region" description="Helical" evidence="7">
    <location>
        <begin position="198"/>
        <end position="215"/>
    </location>
</feature>
<evidence type="ECO:0000256" key="4">
    <source>
        <dbReference type="ARBA" id="ARBA00022989"/>
    </source>
</evidence>
<feature type="transmembrane region" description="Helical" evidence="7">
    <location>
        <begin position="29"/>
        <end position="48"/>
    </location>
</feature>
<comment type="caution">
    <text evidence="8">The sequence shown here is derived from an EMBL/GenBank/DDBJ whole genome shotgun (WGS) entry which is preliminary data.</text>
</comment>
<feature type="transmembrane region" description="Helical" evidence="7">
    <location>
        <begin position="80"/>
        <end position="101"/>
    </location>
</feature>
<dbReference type="NCBIfam" id="TIGR00945">
    <property type="entry name" value="tatC"/>
    <property type="match status" value="1"/>
</dbReference>
<evidence type="ECO:0000256" key="3">
    <source>
        <dbReference type="ARBA" id="ARBA00022927"/>
    </source>
</evidence>
<keyword evidence="3 7" id="KW-0653">Protein transport</keyword>
<comment type="similarity">
    <text evidence="7">Belongs to the TatC family.</text>
</comment>
<dbReference type="Pfam" id="PF00902">
    <property type="entry name" value="TatC"/>
    <property type="match status" value="1"/>
</dbReference>
<organism evidence="8 9">
    <name type="scientific">Zafaria cholistanensis</name>
    <dbReference type="NCBI Taxonomy" id="1682741"/>
    <lineage>
        <taxon>Bacteria</taxon>
        <taxon>Bacillati</taxon>
        <taxon>Actinomycetota</taxon>
        <taxon>Actinomycetes</taxon>
        <taxon>Micrococcales</taxon>
        <taxon>Micrococcaceae</taxon>
        <taxon>Zafaria</taxon>
    </lineage>
</organism>
<accession>A0A5A7NQK6</accession>
<dbReference type="HAMAP" id="MF_00902">
    <property type="entry name" value="TatC"/>
    <property type="match status" value="1"/>
</dbReference>
<comment type="function">
    <text evidence="7">Part of the twin-arginine translocation (Tat) system that transports large folded proteins containing a characteristic twin-arginine motif in their signal peptide across membranes. Together with TatB, TatC is part of a receptor directly interacting with Tat signal peptides.</text>
</comment>
<dbReference type="GO" id="GO:0009977">
    <property type="term" value="F:proton motive force dependent protein transmembrane transporter activity"/>
    <property type="evidence" value="ECO:0007669"/>
    <property type="project" value="TreeGrafter"/>
</dbReference>
<evidence type="ECO:0000256" key="5">
    <source>
        <dbReference type="ARBA" id="ARBA00023010"/>
    </source>
</evidence>
<name>A0A5A7NQK6_9MICC</name>
<dbReference type="PANTHER" id="PTHR30371">
    <property type="entry name" value="SEC-INDEPENDENT PROTEIN TRANSLOCASE PROTEIN TATC"/>
    <property type="match status" value="1"/>
</dbReference>
<evidence type="ECO:0000256" key="1">
    <source>
        <dbReference type="ARBA" id="ARBA00004141"/>
    </source>
</evidence>
<evidence type="ECO:0000313" key="9">
    <source>
        <dbReference type="Proteomes" id="UP000325307"/>
    </source>
</evidence>
<keyword evidence="4 7" id="KW-1133">Transmembrane helix</keyword>
<feature type="transmembrane region" description="Helical" evidence="7">
    <location>
        <begin position="221"/>
        <end position="240"/>
    </location>
</feature>
<dbReference type="EMBL" id="BKDJ01000002">
    <property type="protein sequence ID" value="GER22098.1"/>
    <property type="molecule type" value="Genomic_DNA"/>
</dbReference>
<sequence length="283" mass="30082">MTTKAAGRKSNPEGRMALKEHLIELRNRLLVALVALFLATIGGFFLYYPALELLMQPLVAIGGTPNFGTAVSPFDMMIKVSVFLGLIIASPVILYELWAFIVPGLKKKEKRTALAFIAAAVPLFLGGIWLGYWVLPHALGFFISLTPANAENFILANEYLAFVLRLLLAFGIAMLIPVLMVGLNLVGILPGKLIVKNWRITVFLIALVSAMAAPGGDAMTMFVLAGPLLVLFAAATVVCLSNDRRRARRLAALEAENAAAAGGATGPLGGAGGIDAPKDLENI</sequence>
<dbReference type="PANTHER" id="PTHR30371:SF0">
    <property type="entry name" value="SEC-INDEPENDENT PROTEIN TRANSLOCASE PROTEIN TATC, CHLOROPLASTIC-RELATED"/>
    <property type="match status" value="1"/>
</dbReference>
<keyword evidence="5 7" id="KW-0811">Translocation</keyword>
<feature type="transmembrane region" description="Helical" evidence="7">
    <location>
        <begin position="162"/>
        <end position="186"/>
    </location>
</feature>
<protein>
    <recommendedName>
        <fullName evidence="7">Sec-independent protein translocase protein TatC</fullName>
    </recommendedName>
</protein>
<comment type="subunit">
    <text evidence="7">The Tat system comprises two distinct complexes: a TatABC complex, containing multiple copies of TatA, TatB and TatC subunits, and a separate TatA complex, containing only TatA subunits. Substrates initially bind to the TatABC complex, which probably triggers association of the separate TatA complex to form the active translocon.</text>
</comment>
<evidence type="ECO:0000256" key="7">
    <source>
        <dbReference type="HAMAP-Rule" id="MF_00902"/>
    </source>
</evidence>
<dbReference type="GO" id="GO:0033281">
    <property type="term" value="C:TAT protein transport complex"/>
    <property type="evidence" value="ECO:0007669"/>
    <property type="project" value="UniProtKB-UniRule"/>
</dbReference>